<accession>A0AA37WQG2</accession>
<keyword evidence="7" id="KW-0732">Signal</keyword>
<sequence>MKKILSISALTLTALTTTVNANAEYLEAKQSASFLGGAIMGAAVGGPIGMFVGALSGAYVAEELESAEEGRIAQASLNEAEQEISSLKKEMAMNAALYQTELNSAAKEESIVLNEIEMHVFFHTNSDTLTDEATRVVDSLAQVMLENPHLTVNLAGHTDPRGNDDYNNVLSQYRAGAVEEALLSAGIEPARIRTTGYGSDKSTSPKGDRESYALERRVDIELINSDNMALTSSF</sequence>
<name>A0AA37WQG2_9GAMM</name>
<evidence type="ECO:0000256" key="2">
    <source>
        <dbReference type="ARBA" id="ARBA00023136"/>
    </source>
</evidence>
<keyword evidence="5" id="KW-0175">Coiled coil</keyword>
<comment type="caution">
    <text evidence="9">The sequence shown here is derived from an EMBL/GenBank/DDBJ whole genome shotgun (WGS) entry which is preliminary data.</text>
</comment>
<dbReference type="Pfam" id="PF00691">
    <property type="entry name" value="OmpA"/>
    <property type="match status" value="1"/>
</dbReference>
<dbReference type="InterPro" id="IPR036737">
    <property type="entry name" value="OmpA-like_sf"/>
</dbReference>
<keyword evidence="3" id="KW-0998">Cell outer membrane</keyword>
<keyword evidence="6" id="KW-0812">Transmembrane</keyword>
<evidence type="ECO:0000313" key="9">
    <source>
        <dbReference type="EMBL" id="GLS28026.1"/>
    </source>
</evidence>
<keyword evidence="10" id="KW-1185">Reference proteome</keyword>
<evidence type="ECO:0000256" key="6">
    <source>
        <dbReference type="SAM" id="Phobius"/>
    </source>
</evidence>
<dbReference type="GO" id="GO:0009279">
    <property type="term" value="C:cell outer membrane"/>
    <property type="evidence" value="ECO:0007669"/>
    <property type="project" value="UniProtKB-SubCell"/>
</dbReference>
<reference evidence="9 10" key="1">
    <citation type="journal article" date="2014" name="Int. J. Syst. Evol. Microbiol.">
        <title>Complete genome sequence of Corynebacterium casei LMG S-19264T (=DSM 44701T), isolated from a smear-ripened cheese.</title>
        <authorList>
            <consortium name="US DOE Joint Genome Institute (JGI-PGF)"/>
            <person name="Walter F."/>
            <person name="Albersmeier A."/>
            <person name="Kalinowski J."/>
            <person name="Ruckert C."/>
        </authorList>
    </citation>
    <scope>NUCLEOTIDE SEQUENCE [LARGE SCALE GENOMIC DNA]</scope>
    <source>
        <strain evidence="9 10">NBRC 110095</strain>
    </source>
</reference>
<keyword evidence="6" id="KW-1133">Transmembrane helix</keyword>
<keyword evidence="2 4" id="KW-0472">Membrane</keyword>
<dbReference type="Proteomes" id="UP001156870">
    <property type="component" value="Unassembled WGS sequence"/>
</dbReference>
<evidence type="ECO:0000256" key="7">
    <source>
        <dbReference type="SAM" id="SignalP"/>
    </source>
</evidence>
<dbReference type="InterPro" id="IPR006665">
    <property type="entry name" value="OmpA-like"/>
</dbReference>
<feature type="signal peptide" evidence="7">
    <location>
        <begin position="1"/>
        <end position="23"/>
    </location>
</feature>
<dbReference type="AlphaFoldDB" id="A0AA37WQG2"/>
<evidence type="ECO:0000256" key="5">
    <source>
        <dbReference type="SAM" id="Coils"/>
    </source>
</evidence>
<evidence type="ECO:0000313" key="10">
    <source>
        <dbReference type="Proteomes" id="UP001156870"/>
    </source>
</evidence>
<proteinExistence type="predicted"/>
<dbReference type="EMBL" id="BSPD01000095">
    <property type="protein sequence ID" value="GLS28026.1"/>
    <property type="molecule type" value="Genomic_DNA"/>
</dbReference>
<dbReference type="RefSeq" id="WP_232592154.1">
    <property type="nucleotide sequence ID" value="NZ_BSPD01000095.1"/>
</dbReference>
<feature type="domain" description="OmpA-like" evidence="8">
    <location>
        <begin position="109"/>
        <end position="226"/>
    </location>
</feature>
<dbReference type="PRINTS" id="PR01021">
    <property type="entry name" value="OMPADOMAIN"/>
</dbReference>
<dbReference type="CDD" id="cd07185">
    <property type="entry name" value="OmpA_C-like"/>
    <property type="match status" value="1"/>
</dbReference>
<feature type="chain" id="PRO_5041407220" description="OmpA-like domain-containing protein" evidence="7">
    <location>
        <begin position="24"/>
        <end position="234"/>
    </location>
</feature>
<dbReference type="SUPFAM" id="SSF103088">
    <property type="entry name" value="OmpA-like"/>
    <property type="match status" value="1"/>
</dbReference>
<organism evidence="9 10">
    <name type="scientific">Marinibactrum halimedae</name>
    <dbReference type="NCBI Taxonomy" id="1444977"/>
    <lineage>
        <taxon>Bacteria</taxon>
        <taxon>Pseudomonadati</taxon>
        <taxon>Pseudomonadota</taxon>
        <taxon>Gammaproteobacteria</taxon>
        <taxon>Cellvibrionales</taxon>
        <taxon>Cellvibrionaceae</taxon>
        <taxon>Marinibactrum</taxon>
    </lineage>
</organism>
<dbReference type="InterPro" id="IPR006664">
    <property type="entry name" value="OMP_bac"/>
</dbReference>
<comment type="subcellular location">
    <subcellularLocation>
        <location evidence="1">Cell outer membrane</location>
    </subcellularLocation>
</comment>
<evidence type="ECO:0000256" key="4">
    <source>
        <dbReference type="PROSITE-ProRule" id="PRU00473"/>
    </source>
</evidence>
<dbReference type="Gene3D" id="3.30.1330.60">
    <property type="entry name" value="OmpA-like domain"/>
    <property type="match status" value="1"/>
</dbReference>
<evidence type="ECO:0000259" key="8">
    <source>
        <dbReference type="PROSITE" id="PS51123"/>
    </source>
</evidence>
<dbReference type="PROSITE" id="PS51123">
    <property type="entry name" value="OMPA_2"/>
    <property type="match status" value="1"/>
</dbReference>
<gene>
    <name evidence="9" type="ORF">GCM10007877_37450</name>
</gene>
<feature type="coiled-coil region" evidence="5">
    <location>
        <begin position="70"/>
        <end position="97"/>
    </location>
</feature>
<protein>
    <recommendedName>
        <fullName evidence="8">OmpA-like domain-containing protein</fullName>
    </recommendedName>
</protein>
<feature type="transmembrane region" description="Helical" evidence="6">
    <location>
        <begin position="39"/>
        <end position="61"/>
    </location>
</feature>
<evidence type="ECO:0000256" key="3">
    <source>
        <dbReference type="ARBA" id="ARBA00023237"/>
    </source>
</evidence>
<dbReference type="PANTHER" id="PTHR30329">
    <property type="entry name" value="STATOR ELEMENT OF FLAGELLAR MOTOR COMPLEX"/>
    <property type="match status" value="1"/>
</dbReference>
<evidence type="ECO:0000256" key="1">
    <source>
        <dbReference type="ARBA" id="ARBA00004442"/>
    </source>
</evidence>
<dbReference type="InterPro" id="IPR050330">
    <property type="entry name" value="Bact_OuterMem_StrucFunc"/>
</dbReference>
<dbReference type="PANTHER" id="PTHR30329:SF21">
    <property type="entry name" value="LIPOPROTEIN YIAD-RELATED"/>
    <property type="match status" value="1"/>
</dbReference>